<protein>
    <submittedName>
        <fullName evidence="1">Uncharacterized protein</fullName>
    </submittedName>
</protein>
<dbReference type="Proteomes" id="UP000095200">
    <property type="component" value="Unassembled WGS sequence"/>
</dbReference>
<accession>A0A194ABX0</accession>
<evidence type="ECO:0000313" key="1">
    <source>
        <dbReference type="EMBL" id="GAU07647.1"/>
    </source>
</evidence>
<comment type="caution">
    <text evidence="1">The sequence shown here is derived from an EMBL/GenBank/DDBJ whole genome shotgun (WGS) entry which is preliminary data.</text>
</comment>
<dbReference type="OrthoDB" id="5431839at2"/>
<name>A0A194ABX0_9BACT</name>
<dbReference type="EMBL" id="BDFE01000006">
    <property type="protein sequence ID" value="GAU07647.1"/>
    <property type="molecule type" value="Genomic_DNA"/>
</dbReference>
<reference evidence="2" key="1">
    <citation type="submission" date="2016-06" db="EMBL/GenBank/DDBJ databases">
        <title>Draft genome sequence of Desulfoplanes formicivorans strain Pf12B.</title>
        <authorList>
            <person name="Watanabe M."/>
            <person name="Kojima H."/>
            <person name="Fukui M."/>
        </authorList>
    </citation>
    <scope>NUCLEOTIDE SEQUENCE [LARGE SCALE GENOMIC DNA]</scope>
    <source>
        <strain evidence="2">Pf12B</strain>
    </source>
</reference>
<gene>
    <name evidence="1" type="ORF">DPF_0342</name>
</gene>
<evidence type="ECO:0000313" key="2">
    <source>
        <dbReference type="Proteomes" id="UP000095200"/>
    </source>
</evidence>
<dbReference type="AlphaFoldDB" id="A0A194ABX0"/>
<sequence length="120" mass="13812">MSEQTSFTRFENQAFPTFRMKLGKAESTEDVKKFFFQTLRDLFDKIFGDEINFEREHIVLAPGETPCLHIAEALTSQPAFAHAMNDSDLDRVLERFAQAAVNRYIHLAKNNEKTNAKIRG</sequence>
<keyword evidence="2" id="KW-1185">Reference proteome</keyword>
<organism evidence="1 2">
    <name type="scientific">Desulfoplanes formicivorans</name>
    <dbReference type="NCBI Taxonomy" id="1592317"/>
    <lineage>
        <taxon>Bacteria</taxon>
        <taxon>Pseudomonadati</taxon>
        <taxon>Thermodesulfobacteriota</taxon>
        <taxon>Desulfovibrionia</taxon>
        <taxon>Desulfovibrionales</taxon>
        <taxon>Desulfoplanaceae</taxon>
        <taxon>Desulfoplanes</taxon>
    </lineage>
</organism>
<dbReference type="RefSeq" id="WP_069857222.1">
    <property type="nucleotide sequence ID" value="NZ_BDFE01000006.1"/>
</dbReference>
<dbReference type="STRING" id="1592317.DPF_0342"/>
<proteinExistence type="predicted"/>